<gene>
    <name evidence="1" type="ORF">C6Y39_10080</name>
</gene>
<name>A0ABX5CQC2_9ALTE</name>
<dbReference type="InterPro" id="IPR043733">
    <property type="entry name" value="DUF5677"/>
</dbReference>
<dbReference type="EMBL" id="PVNO01000025">
    <property type="protein sequence ID" value="PRO68901.1"/>
    <property type="molecule type" value="Genomic_DNA"/>
</dbReference>
<dbReference type="Proteomes" id="UP000239539">
    <property type="component" value="Unassembled WGS sequence"/>
</dbReference>
<evidence type="ECO:0000313" key="1">
    <source>
        <dbReference type="EMBL" id="PRO68901.1"/>
    </source>
</evidence>
<reference evidence="2" key="1">
    <citation type="journal article" date="2020" name="Int. J. Syst. Evol. Microbiol.">
        <title>Alteromonas alba sp. nov., a marine bacterium isolated from the seawater of the West Pacific Ocean.</title>
        <authorList>
            <person name="Sun C."/>
            <person name="Wu Y.-H."/>
            <person name="Xamxidin M."/>
            <person name="Cheng H."/>
            <person name="Xu X.-W."/>
        </authorList>
    </citation>
    <scope>NUCLEOTIDE SEQUENCE [LARGE SCALE GENOMIC DNA]</scope>
    <source>
        <strain evidence="2">9a2</strain>
    </source>
</reference>
<accession>A0ABX5CQC2</accession>
<dbReference type="Pfam" id="PF18928">
    <property type="entry name" value="DUF5677"/>
    <property type="match status" value="1"/>
</dbReference>
<evidence type="ECO:0008006" key="3">
    <source>
        <dbReference type="Google" id="ProtNLM"/>
    </source>
</evidence>
<comment type="caution">
    <text evidence="1">The sequence shown here is derived from an EMBL/GenBank/DDBJ whole genome shotgun (WGS) entry which is preliminary data.</text>
</comment>
<dbReference type="RefSeq" id="WP_105931124.1">
    <property type="nucleotide sequence ID" value="NZ_PVNO01000025.1"/>
</dbReference>
<proteinExistence type="predicted"/>
<protein>
    <recommendedName>
        <fullName evidence="3">HEPN AbiU2-like domain-containing protein</fullName>
    </recommendedName>
</protein>
<evidence type="ECO:0000313" key="2">
    <source>
        <dbReference type="Proteomes" id="UP000239539"/>
    </source>
</evidence>
<keyword evidence="2" id="KW-1185">Reference proteome</keyword>
<sequence>MDDLTDFEREGFFEVSSLGVFTHVNNNYGEFLNVFYRLNKIAWSFQYEMTVPKPTVDIRRAWCAILYARTLNFVQAAVILSTKGMRVQADTQHRCALETFFKLGALKNDPQFIVDYDLAEQKDHIRQGRAFVSYLRRNSPKDKVLIKRVEASCKAKEYNLIERLKTHRPELFEGRRENEALKKFSVTTEQYARKANRLDMYDLQYRMGSTAVHSDSKSLEDGHFELNEDGTVSAFKNEPHLEDLDMFIHSVCSLVFDAIEFIGQVLECDIPEGELSHIMKALEACHQDTGSVPE</sequence>
<organism evidence="1 2">
    <name type="scientific">Alteromonas gracilis</name>
    <dbReference type="NCBI Taxonomy" id="1479524"/>
    <lineage>
        <taxon>Bacteria</taxon>
        <taxon>Pseudomonadati</taxon>
        <taxon>Pseudomonadota</taxon>
        <taxon>Gammaproteobacteria</taxon>
        <taxon>Alteromonadales</taxon>
        <taxon>Alteromonadaceae</taxon>
        <taxon>Alteromonas/Salinimonas group</taxon>
        <taxon>Alteromonas</taxon>
    </lineage>
</organism>